<protein>
    <submittedName>
        <fullName evidence="1">Uncharacterized protein</fullName>
    </submittedName>
</protein>
<name>A0A367LZ42_PSEAI</name>
<dbReference type="AlphaFoldDB" id="A0A367LZ42"/>
<evidence type="ECO:0000313" key="1">
    <source>
        <dbReference type="EMBL" id="RCI70390.1"/>
    </source>
</evidence>
<sequence length="94" mass="10491">MKLYTRNDGLLALKKERIEACRAAGVTVLGFGEHLPKDGILIADCRPRGFVGGRVLERDPAATMLYVGDVFKPEKTYYFESFERALKKAKKLAA</sequence>
<evidence type="ECO:0000313" key="2">
    <source>
        <dbReference type="Proteomes" id="UP000253594"/>
    </source>
</evidence>
<reference evidence="1 2" key="1">
    <citation type="submission" date="2018-07" db="EMBL/GenBank/DDBJ databases">
        <title>Mechanisms of high-level aminoglycoside resistance among Gram-negative pathogens in Brazil.</title>
        <authorList>
            <person name="Ballaben A.S."/>
            <person name="Darini A.L.C."/>
            <person name="Doi Y."/>
        </authorList>
    </citation>
    <scope>NUCLEOTIDE SEQUENCE [LARGE SCALE GENOMIC DNA]</scope>
    <source>
        <strain evidence="1 2">B2-305</strain>
    </source>
</reference>
<dbReference type="EMBL" id="QORE01002152">
    <property type="protein sequence ID" value="RCI70390.1"/>
    <property type="molecule type" value="Genomic_DNA"/>
</dbReference>
<organism evidence="1 2">
    <name type="scientific">Pseudomonas aeruginosa</name>
    <dbReference type="NCBI Taxonomy" id="287"/>
    <lineage>
        <taxon>Bacteria</taxon>
        <taxon>Pseudomonadati</taxon>
        <taxon>Pseudomonadota</taxon>
        <taxon>Gammaproteobacteria</taxon>
        <taxon>Pseudomonadales</taxon>
        <taxon>Pseudomonadaceae</taxon>
        <taxon>Pseudomonas</taxon>
    </lineage>
</organism>
<proteinExistence type="predicted"/>
<dbReference type="RefSeq" id="WP_033971195.1">
    <property type="nucleotide sequence ID" value="NZ_CP173145.1"/>
</dbReference>
<accession>A0A367LZ42</accession>
<gene>
    <name evidence="1" type="ORF">DT376_34810</name>
</gene>
<comment type="caution">
    <text evidence="1">The sequence shown here is derived from an EMBL/GenBank/DDBJ whole genome shotgun (WGS) entry which is preliminary data.</text>
</comment>
<dbReference type="Proteomes" id="UP000253594">
    <property type="component" value="Unassembled WGS sequence"/>
</dbReference>